<sequence>MVRDSASAITGHEIRNLHREEQSFSHFSWVVEKTDSIHENEVIFGAHDAPLTPDNSVVIATHQFCAATDHILSRFPISTGARTAFHLRWQKDILDTIGQGQDFLAFRFMSPNCTSIAMNKGHL</sequence>
<evidence type="ECO:0000313" key="1">
    <source>
        <dbReference type="EMBL" id="RKU43423.1"/>
    </source>
</evidence>
<dbReference type="EMBL" id="QVQW01000043">
    <property type="protein sequence ID" value="RKU43423.1"/>
    <property type="molecule type" value="Genomic_DNA"/>
</dbReference>
<proteinExistence type="predicted"/>
<reference evidence="1 2" key="1">
    <citation type="submission" date="2018-08" db="EMBL/GenBank/DDBJ databases">
        <title>Draft genome of the lignicolous fungus Coniochaeta pulveracea.</title>
        <authorList>
            <person name="Borstlap C.J."/>
            <person name="De Witt R.N."/>
            <person name="Botha A."/>
            <person name="Volschenk H."/>
        </authorList>
    </citation>
    <scope>NUCLEOTIDE SEQUENCE [LARGE SCALE GENOMIC DNA]</scope>
    <source>
        <strain evidence="1 2">CAB683</strain>
    </source>
</reference>
<accession>A0A420Y6D0</accession>
<protein>
    <submittedName>
        <fullName evidence="1">Uncharacterized protein</fullName>
    </submittedName>
</protein>
<name>A0A420Y6D0_9PEZI</name>
<dbReference type="AlphaFoldDB" id="A0A420Y6D0"/>
<comment type="caution">
    <text evidence="1">The sequence shown here is derived from an EMBL/GenBank/DDBJ whole genome shotgun (WGS) entry which is preliminary data.</text>
</comment>
<organism evidence="1 2">
    <name type="scientific">Coniochaeta pulveracea</name>
    <dbReference type="NCBI Taxonomy" id="177199"/>
    <lineage>
        <taxon>Eukaryota</taxon>
        <taxon>Fungi</taxon>
        <taxon>Dikarya</taxon>
        <taxon>Ascomycota</taxon>
        <taxon>Pezizomycotina</taxon>
        <taxon>Sordariomycetes</taxon>
        <taxon>Sordariomycetidae</taxon>
        <taxon>Coniochaetales</taxon>
        <taxon>Coniochaetaceae</taxon>
        <taxon>Coniochaeta</taxon>
    </lineage>
</organism>
<evidence type="ECO:0000313" key="2">
    <source>
        <dbReference type="Proteomes" id="UP000275385"/>
    </source>
</evidence>
<dbReference type="Proteomes" id="UP000275385">
    <property type="component" value="Unassembled WGS sequence"/>
</dbReference>
<keyword evidence="2" id="KW-1185">Reference proteome</keyword>
<gene>
    <name evidence="1" type="ORF">DL546_005297</name>
</gene>